<reference evidence="2 3" key="1">
    <citation type="submission" date="2017-06" db="EMBL/GenBank/DDBJ databases">
        <title>Genome of Fusarium nygamai isolate CS10214.</title>
        <authorList>
            <person name="Gardiner D.M."/>
            <person name="Obanor F."/>
            <person name="Kazan K."/>
        </authorList>
    </citation>
    <scope>NUCLEOTIDE SEQUENCE [LARGE SCALE GENOMIC DNA]</scope>
    <source>
        <strain evidence="2 3">CS10214</strain>
    </source>
</reference>
<dbReference type="PANTHER" id="PTHR33112:SF1">
    <property type="entry name" value="HETEROKARYON INCOMPATIBILITY DOMAIN-CONTAINING PROTEIN"/>
    <property type="match status" value="1"/>
</dbReference>
<feature type="domain" description="Heterokaryon incompatibility" evidence="1">
    <location>
        <begin position="96"/>
        <end position="218"/>
    </location>
</feature>
<dbReference type="OrthoDB" id="5428863at2759"/>
<dbReference type="STRING" id="42673.A0A2K0WC45"/>
<organism evidence="2 3">
    <name type="scientific">Gibberella nygamai</name>
    <name type="common">Bean root rot disease fungus</name>
    <name type="synonym">Fusarium nygamai</name>
    <dbReference type="NCBI Taxonomy" id="42673"/>
    <lineage>
        <taxon>Eukaryota</taxon>
        <taxon>Fungi</taxon>
        <taxon>Dikarya</taxon>
        <taxon>Ascomycota</taxon>
        <taxon>Pezizomycotina</taxon>
        <taxon>Sordariomycetes</taxon>
        <taxon>Hypocreomycetidae</taxon>
        <taxon>Hypocreales</taxon>
        <taxon>Nectriaceae</taxon>
        <taxon>Fusarium</taxon>
        <taxon>Fusarium fujikuroi species complex</taxon>
    </lineage>
</organism>
<dbReference type="Pfam" id="PF06985">
    <property type="entry name" value="HET"/>
    <property type="match status" value="1"/>
</dbReference>
<accession>A0A2K0WC45</accession>
<sequence length="218" mass="24869">MKEPRPDRRRHMGHAIAVEPLLEASPSPEFRHFNHEIINFDQIKKWIEYCNDNHLERCKPDEFTKTPTFRVIDCSKSQNINLKEPEVTEAPNDCKYAALAYVWGDIEDKFPQVVKDSIKVASELDCKYLWVDRHCINQNPEDPDKQEQIKRIDATYSQAVFTIIDAAGTDCNSSLAGVTFPRTSNPVQRCVQVDGVKLTYLGTPAAEKVRSSTWGSRG</sequence>
<evidence type="ECO:0000259" key="1">
    <source>
        <dbReference type="Pfam" id="PF06985"/>
    </source>
</evidence>
<evidence type="ECO:0000313" key="2">
    <source>
        <dbReference type="EMBL" id="PNP79846.1"/>
    </source>
</evidence>
<dbReference type="Proteomes" id="UP000236664">
    <property type="component" value="Unassembled WGS sequence"/>
</dbReference>
<keyword evidence="3" id="KW-1185">Reference proteome</keyword>
<proteinExistence type="predicted"/>
<dbReference type="PANTHER" id="PTHR33112">
    <property type="entry name" value="DOMAIN PROTEIN, PUTATIVE-RELATED"/>
    <property type="match status" value="1"/>
</dbReference>
<dbReference type="EMBL" id="MTQA01000088">
    <property type="protein sequence ID" value="PNP79846.1"/>
    <property type="molecule type" value="Genomic_DNA"/>
</dbReference>
<name>A0A2K0WC45_GIBNY</name>
<protein>
    <recommendedName>
        <fullName evidence="1">Heterokaryon incompatibility domain-containing protein</fullName>
    </recommendedName>
</protein>
<comment type="caution">
    <text evidence="2">The sequence shown here is derived from an EMBL/GenBank/DDBJ whole genome shotgun (WGS) entry which is preliminary data.</text>
</comment>
<dbReference type="InterPro" id="IPR010730">
    <property type="entry name" value="HET"/>
</dbReference>
<dbReference type="AlphaFoldDB" id="A0A2K0WC45"/>
<gene>
    <name evidence="2" type="ORF">FNYG_06939</name>
</gene>
<evidence type="ECO:0000313" key="3">
    <source>
        <dbReference type="Proteomes" id="UP000236664"/>
    </source>
</evidence>